<proteinExistence type="predicted"/>
<organism evidence="1 2">
    <name type="scientific">Bacillus cereus</name>
    <dbReference type="NCBI Taxonomy" id="1396"/>
    <lineage>
        <taxon>Bacteria</taxon>
        <taxon>Bacillati</taxon>
        <taxon>Bacillota</taxon>
        <taxon>Bacilli</taxon>
        <taxon>Bacillales</taxon>
        <taxon>Bacillaceae</taxon>
        <taxon>Bacillus</taxon>
        <taxon>Bacillus cereus group</taxon>
    </lineage>
</organism>
<comment type="caution">
    <text evidence="1">The sequence shown here is derived from an EMBL/GenBank/DDBJ whole genome shotgun (WGS) entry which is preliminary data.</text>
</comment>
<sequence length="73" mass="8587">MQERREYLFYINKRYFKIYLETKVNLNGGAEIFVRCNDESLSNFNVIPFSACISIAVKDDLSFLVNLDSLIKR</sequence>
<name>A0A9X9A506_BACCE</name>
<reference evidence="1 2" key="1">
    <citation type="journal article" date="2019" name="Environ. Microbiol.">
        <title>An active ?-lactamase is a part of an orchestrated cell wall stress resistance network of Bacillus subtilis and related rhizosphere species.</title>
        <authorList>
            <person name="Bucher T."/>
            <person name="Keren-Paz A."/>
            <person name="Hausser J."/>
            <person name="Olender T."/>
            <person name="Cytryn E."/>
            <person name="Kolodkin-Gal I."/>
        </authorList>
    </citation>
    <scope>NUCLEOTIDE SEQUENCE [LARGE SCALE GENOMIC DNA]</scope>
    <source>
        <strain evidence="1 2">I32</strain>
    </source>
</reference>
<evidence type="ECO:0000313" key="1">
    <source>
        <dbReference type="EMBL" id="TKI94279.1"/>
    </source>
</evidence>
<protein>
    <submittedName>
        <fullName evidence="1">Uncharacterized protein</fullName>
    </submittedName>
</protein>
<dbReference type="AlphaFoldDB" id="A0A9X9A506"/>
<evidence type="ECO:0000313" key="2">
    <source>
        <dbReference type="Proteomes" id="UP000308444"/>
    </source>
</evidence>
<gene>
    <name evidence="1" type="ORF">FC695_28865</name>
</gene>
<accession>A0A9X9A506</accession>
<dbReference type="EMBL" id="SZOH01002562">
    <property type="protein sequence ID" value="TKI94279.1"/>
    <property type="molecule type" value="Genomic_DNA"/>
</dbReference>
<dbReference type="Proteomes" id="UP000308444">
    <property type="component" value="Unassembled WGS sequence"/>
</dbReference>